<dbReference type="GO" id="GO:0008784">
    <property type="term" value="F:alanine racemase activity"/>
    <property type="evidence" value="ECO:0007669"/>
    <property type="project" value="UniProtKB-EC"/>
</dbReference>
<dbReference type="InterPro" id="IPR042208">
    <property type="entry name" value="D-ser_dehydrat-like_sf"/>
</dbReference>
<evidence type="ECO:0000313" key="4">
    <source>
        <dbReference type="EMBL" id="MFC1417504.1"/>
    </source>
</evidence>
<evidence type="ECO:0000256" key="2">
    <source>
        <dbReference type="ARBA" id="ARBA00023239"/>
    </source>
</evidence>
<dbReference type="EC" id="5.1.1.1" evidence="4"/>
<dbReference type="Gene3D" id="3.20.20.10">
    <property type="entry name" value="Alanine racemase"/>
    <property type="match status" value="1"/>
</dbReference>
<evidence type="ECO:0000256" key="1">
    <source>
        <dbReference type="ARBA" id="ARBA00005323"/>
    </source>
</evidence>
<dbReference type="Proteomes" id="UP001592531">
    <property type="component" value="Unassembled WGS sequence"/>
</dbReference>
<keyword evidence="5" id="KW-1185">Reference proteome</keyword>
<dbReference type="InterPro" id="IPR051466">
    <property type="entry name" value="D-amino_acid_metab_enzyme"/>
</dbReference>
<sequence length="427" mass="45704">MDPAALQHLGSTVVDWRFKGLPPGREGCTVAELTAARVNLFQDGFTTPLLTLDADALRHNLELMARWSAAHDLAFAPHGKTPLAPQLYRRQLDLGAWGITAAVPSHVRMYRAFGVPRIFLANELVDAAALAWLAAELDADPGFGFVCYVDSERGVALMEQALAAAGARRRVDVVVELGADGARTGVRGVEAALALAARVASSERLRLVGAAGYEGTIDRGADRAPIRRWLAELVELARRADAAGHFAGTDEIVVSAGGSEHFDLVAEALTAEALPLSRPTLRLLRSGAYVTHDHVHYAEITPLHAPAVTLHPALRLWAQVVSRPEPGLALLNAGKRDLPYDLGLPVPVLVRDPATGHSREATGLTVDKLADQHAFVTVAEGDEGAAIEVGDWVALGLSHPCTAFEKWQLIPEVEADGTVADYIRTFF</sequence>
<comment type="similarity">
    <text evidence="1">Belongs to the DSD1 family.</text>
</comment>
<comment type="caution">
    <text evidence="4">The sequence shown here is derived from an EMBL/GenBank/DDBJ whole genome shotgun (WGS) entry which is preliminary data.</text>
</comment>
<evidence type="ECO:0000259" key="3">
    <source>
        <dbReference type="SMART" id="SM01119"/>
    </source>
</evidence>
<dbReference type="InterPro" id="IPR029066">
    <property type="entry name" value="PLP-binding_barrel"/>
</dbReference>
<dbReference type="InterPro" id="IPR026956">
    <property type="entry name" value="D-ser_dehydrat-like_dom"/>
</dbReference>
<protein>
    <submittedName>
        <fullName evidence="4">Alanine racemase</fullName>
        <ecNumber evidence="4">5.1.1.1</ecNumber>
    </submittedName>
</protein>
<gene>
    <name evidence="4" type="ORF">ACEZDE_12690</name>
</gene>
<dbReference type="SUPFAM" id="SSF51419">
    <property type="entry name" value="PLP-binding barrel"/>
    <property type="match status" value="1"/>
</dbReference>
<name>A0ABV6VUS3_9ACTN</name>
<keyword evidence="4" id="KW-0413">Isomerase</keyword>
<proteinExistence type="inferred from homology"/>
<dbReference type="InterPro" id="IPR001608">
    <property type="entry name" value="Ala_racemase_N"/>
</dbReference>
<dbReference type="SMART" id="SM01119">
    <property type="entry name" value="D-ser_dehydrat"/>
    <property type="match status" value="1"/>
</dbReference>
<reference evidence="4 5" key="1">
    <citation type="submission" date="2024-09" db="EMBL/GenBank/DDBJ databases">
        <authorList>
            <person name="Lee S.D."/>
        </authorList>
    </citation>
    <scope>NUCLEOTIDE SEQUENCE [LARGE SCALE GENOMIC DNA]</scope>
    <source>
        <strain evidence="4 5">N8-3</strain>
    </source>
</reference>
<evidence type="ECO:0000313" key="5">
    <source>
        <dbReference type="Proteomes" id="UP001592531"/>
    </source>
</evidence>
<dbReference type="Pfam" id="PF14031">
    <property type="entry name" value="D-ser_dehydrat"/>
    <property type="match status" value="1"/>
</dbReference>
<dbReference type="Pfam" id="PF01168">
    <property type="entry name" value="Ala_racemase_N"/>
    <property type="match status" value="1"/>
</dbReference>
<accession>A0ABV6VUS3</accession>
<organism evidence="4 5">
    <name type="scientific">Streptacidiphilus cavernicola</name>
    <dbReference type="NCBI Taxonomy" id="3342716"/>
    <lineage>
        <taxon>Bacteria</taxon>
        <taxon>Bacillati</taxon>
        <taxon>Actinomycetota</taxon>
        <taxon>Actinomycetes</taxon>
        <taxon>Kitasatosporales</taxon>
        <taxon>Streptomycetaceae</taxon>
        <taxon>Streptacidiphilus</taxon>
    </lineage>
</organism>
<dbReference type="Gene3D" id="2.40.37.20">
    <property type="entry name" value="D-serine dehydratase-like domain"/>
    <property type="match status" value="1"/>
</dbReference>
<dbReference type="EMBL" id="JBHFAB010000007">
    <property type="protein sequence ID" value="MFC1417504.1"/>
    <property type="molecule type" value="Genomic_DNA"/>
</dbReference>
<feature type="domain" description="D-serine dehydratase-like" evidence="3">
    <location>
        <begin position="313"/>
        <end position="414"/>
    </location>
</feature>
<keyword evidence="2" id="KW-0456">Lyase</keyword>
<dbReference type="RefSeq" id="WP_380535657.1">
    <property type="nucleotide sequence ID" value="NZ_JBHFAB010000007.1"/>
</dbReference>
<dbReference type="PANTHER" id="PTHR28004">
    <property type="entry name" value="ZGC:162816-RELATED"/>
    <property type="match status" value="1"/>
</dbReference>
<dbReference type="PANTHER" id="PTHR28004:SF8">
    <property type="entry name" value="D-SERINE DEAMINASE"/>
    <property type="match status" value="1"/>
</dbReference>